<protein>
    <submittedName>
        <fullName evidence="2">Uncharacterized protein</fullName>
    </submittedName>
</protein>
<dbReference type="AlphaFoldDB" id="A0AAN7PP71"/>
<dbReference type="Proteomes" id="UP001353858">
    <property type="component" value="Unassembled WGS sequence"/>
</dbReference>
<accession>A0AAN7PP71</accession>
<evidence type="ECO:0000313" key="3">
    <source>
        <dbReference type="Proteomes" id="UP001353858"/>
    </source>
</evidence>
<comment type="caution">
    <text evidence="2">The sequence shown here is derived from an EMBL/GenBank/DDBJ whole genome shotgun (WGS) entry which is preliminary data.</text>
</comment>
<organism evidence="2 3">
    <name type="scientific">Aquatica leii</name>
    <dbReference type="NCBI Taxonomy" id="1421715"/>
    <lineage>
        <taxon>Eukaryota</taxon>
        <taxon>Metazoa</taxon>
        <taxon>Ecdysozoa</taxon>
        <taxon>Arthropoda</taxon>
        <taxon>Hexapoda</taxon>
        <taxon>Insecta</taxon>
        <taxon>Pterygota</taxon>
        <taxon>Neoptera</taxon>
        <taxon>Endopterygota</taxon>
        <taxon>Coleoptera</taxon>
        <taxon>Polyphaga</taxon>
        <taxon>Elateriformia</taxon>
        <taxon>Elateroidea</taxon>
        <taxon>Lampyridae</taxon>
        <taxon>Luciolinae</taxon>
        <taxon>Aquatica</taxon>
    </lineage>
</organism>
<evidence type="ECO:0000256" key="1">
    <source>
        <dbReference type="SAM" id="MobiDB-lite"/>
    </source>
</evidence>
<reference evidence="3" key="1">
    <citation type="submission" date="2023-01" db="EMBL/GenBank/DDBJ databases">
        <title>Key to firefly adult light organ development and bioluminescence: homeobox transcription factors regulate luciferase expression and transportation to peroxisome.</title>
        <authorList>
            <person name="Fu X."/>
        </authorList>
    </citation>
    <scope>NUCLEOTIDE SEQUENCE [LARGE SCALE GENOMIC DNA]</scope>
</reference>
<evidence type="ECO:0000313" key="2">
    <source>
        <dbReference type="EMBL" id="KAK4887486.1"/>
    </source>
</evidence>
<feature type="region of interest" description="Disordered" evidence="1">
    <location>
        <begin position="111"/>
        <end position="168"/>
    </location>
</feature>
<proteinExistence type="predicted"/>
<sequence>MDEAAVRDDFFDYPDYVEEIGHEKMRIERLPKRYIRDSETPLEFFEANEFRRRYRFTKEATVHILFPLVDAGLSKPNNRRLPFSPMLQLISLRYYATCSFQEKVFSVADFPPDPDQAGPSTSVAGTSTDNDNSTGTRKQSVSARKKKNKKLDSESSPEDSDYSVQVSDSDLTLSDSSANAELSKELDRLIQPDDFVIVKFLFLFIMIDSSSDSEIEIASAALVLSTSVLLLEKEKQKRKKWSRKWLQRRSENGILNMLNTELLPEDPTSYRNFVRLPYPLFTMLLNLIEKDIEKQDTVMRDSITAQNR</sequence>
<name>A0AAN7PP71_9COLE</name>
<gene>
    <name evidence="2" type="ORF">RN001_003757</name>
</gene>
<feature type="compositionally biased region" description="Polar residues" evidence="1">
    <location>
        <begin position="118"/>
        <end position="142"/>
    </location>
</feature>
<keyword evidence="3" id="KW-1185">Reference proteome</keyword>
<dbReference type="EMBL" id="JARPUR010000001">
    <property type="protein sequence ID" value="KAK4887486.1"/>
    <property type="molecule type" value="Genomic_DNA"/>
</dbReference>